<dbReference type="PANTHER" id="PTHR43133">
    <property type="entry name" value="RNA POLYMERASE ECF-TYPE SIGMA FACTO"/>
    <property type="match status" value="1"/>
</dbReference>
<evidence type="ECO:0000256" key="4">
    <source>
        <dbReference type="ARBA" id="ARBA00023163"/>
    </source>
</evidence>
<dbReference type="PANTHER" id="PTHR43133:SF8">
    <property type="entry name" value="RNA POLYMERASE SIGMA FACTOR HI_1459-RELATED"/>
    <property type="match status" value="1"/>
</dbReference>
<feature type="compositionally biased region" description="Gly residues" evidence="5">
    <location>
        <begin position="495"/>
        <end position="504"/>
    </location>
</feature>
<dbReference type="Gene3D" id="1.10.1740.10">
    <property type="match status" value="1"/>
</dbReference>
<accession>A0ABV4Q708</accession>
<evidence type="ECO:0000259" key="7">
    <source>
        <dbReference type="Pfam" id="PF04542"/>
    </source>
</evidence>
<dbReference type="InterPro" id="IPR039425">
    <property type="entry name" value="RNA_pol_sigma-70-like"/>
</dbReference>
<protein>
    <submittedName>
        <fullName evidence="8">Sigma-70 family RNA polymerase sigma factor</fullName>
    </submittedName>
</protein>
<feature type="compositionally biased region" description="Low complexity" evidence="5">
    <location>
        <begin position="393"/>
        <end position="403"/>
    </location>
</feature>
<reference evidence="8 9" key="1">
    <citation type="submission" date="2023-11" db="EMBL/GenBank/DDBJ databases">
        <title>Actinomadura monticuli sp. nov., isolated from volcanic ash.</title>
        <authorList>
            <person name="Lee S.D."/>
            <person name="Yang H."/>
            <person name="Kim I.S."/>
        </authorList>
    </citation>
    <scope>NUCLEOTIDE SEQUENCE [LARGE SCALE GENOMIC DNA]</scope>
    <source>
        <strain evidence="8 9">DLS-62</strain>
    </source>
</reference>
<feature type="compositionally biased region" description="Low complexity" evidence="5">
    <location>
        <begin position="357"/>
        <end position="383"/>
    </location>
</feature>
<keyword evidence="4" id="KW-0804">Transcription</keyword>
<dbReference type="InterPro" id="IPR014284">
    <property type="entry name" value="RNA_pol_sigma-70_dom"/>
</dbReference>
<comment type="caution">
    <text evidence="8">The sequence shown here is derived from an EMBL/GenBank/DDBJ whole genome shotgun (WGS) entry which is preliminary data.</text>
</comment>
<keyword evidence="6" id="KW-0472">Membrane</keyword>
<sequence length="504" mass="52457">MSGWPSFDRADDERLARSLAANDPSALIQVMDRYAARLYDYCHALLRDQEQAAGALHDALIAAYAHVPVLREPDRFRGWLYALVRNECMRRLRDPGRPAERREAPEVEDGFLDEAELARRQDARRLVHSALSALRGRERESLDLMVRHGLDASEVGGVLGLDDQEAAELTGVAHARLDDAIAAVYIARTARGDCPELAAIAGGDGGGGRPLPPPVVRRLAHHVDVCPICGPRRNQAVPTARLLQVLPVAMIPTDLRGHVMATATDAALAPDMARIAHRAGPLDEWGWPYVVDRTSSEGASSERRTPRALWPALAAAAAVVVVVAGAFYVMSGSSGGTSAQGPSGAASESVLDPSSPPESELPSDSPTPTESESPTPTPTTSTPTPTPTRTRRPSSQSSEPRPTYTRPRTGVLLVGGGCHLTPGQSCAIQVRAAGGTVNWSASAAAPLSTGGGGRLAEGRTATATVTLSGDCEGSGSGTVSFSPNGGASVSWTCPPGGGGPGGGG</sequence>
<evidence type="ECO:0000313" key="9">
    <source>
        <dbReference type="Proteomes" id="UP001569963"/>
    </source>
</evidence>
<keyword evidence="2" id="KW-0731">Sigma factor</keyword>
<evidence type="ECO:0000256" key="3">
    <source>
        <dbReference type="ARBA" id="ARBA00023125"/>
    </source>
</evidence>
<proteinExistence type="predicted"/>
<feature type="transmembrane region" description="Helical" evidence="6">
    <location>
        <begin position="308"/>
        <end position="330"/>
    </location>
</feature>
<gene>
    <name evidence="8" type="ORF">SM611_05140</name>
</gene>
<evidence type="ECO:0000313" key="8">
    <source>
        <dbReference type="EMBL" id="MFA1538309.1"/>
    </source>
</evidence>
<dbReference type="EMBL" id="JAXCEI010000002">
    <property type="protein sequence ID" value="MFA1538309.1"/>
    <property type="molecule type" value="Genomic_DNA"/>
</dbReference>
<feature type="compositionally biased region" description="Polar residues" evidence="5">
    <location>
        <begin position="477"/>
        <end position="491"/>
    </location>
</feature>
<evidence type="ECO:0000256" key="1">
    <source>
        <dbReference type="ARBA" id="ARBA00023015"/>
    </source>
</evidence>
<keyword evidence="3" id="KW-0238">DNA-binding</keyword>
<keyword evidence="6" id="KW-0812">Transmembrane</keyword>
<dbReference type="InterPro" id="IPR013325">
    <property type="entry name" value="RNA_pol_sigma_r2"/>
</dbReference>
<evidence type="ECO:0000256" key="6">
    <source>
        <dbReference type="SAM" id="Phobius"/>
    </source>
</evidence>
<dbReference type="NCBIfam" id="TIGR02937">
    <property type="entry name" value="sigma70-ECF"/>
    <property type="match status" value="1"/>
</dbReference>
<keyword evidence="1" id="KW-0805">Transcription regulation</keyword>
<evidence type="ECO:0000256" key="2">
    <source>
        <dbReference type="ARBA" id="ARBA00023082"/>
    </source>
</evidence>
<dbReference type="SUPFAM" id="SSF88946">
    <property type="entry name" value="Sigma2 domain of RNA polymerase sigma factors"/>
    <property type="match status" value="1"/>
</dbReference>
<feature type="domain" description="RNA polymerase sigma-70 region 2" evidence="7">
    <location>
        <begin position="32"/>
        <end position="94"/>
    </location>
</feature>
<keyword evidence="6" id="KW-1133">Transmembrane helix</keyword>
<name>A0ABV4Q708_9ACTN</name>
<dbReference type="InterPro" id="IPR007627">
    <property type="entry name" value="RNA_pol_sigma70_r2"/>
</dbReference>
<dbReference type="RefSeq" id="WP_371947649.1">
    <property type="nucleotide sequence ID" value="NZ_JAXCEI010000002.1"/>
</dbReference>
<dbReference type="Proteomes" id="UP001569963">
    <property type="component" value="Unassembled WGS sequence"/>
</dbReference>
<dbReference type="Pfam" id="PF04542">
    <property type="entry name" value="Sigma70_r2"/>
    <property type="match status" value="1"/>
</dbReference>
<feature type="region of interest" description="Disordered" evidence="5">
    <location>
        <begin position="333"/>
        <end position="410"/>
    </location>
</feature>
<keyword evidence="9" id="KW-1185">Reference proteome</keyword>
<organism evidence="8 9">
    <name type="scientific">Actinomadura monticuli</name>
    <dbReference type="NCBI Taxonomy" id="3097367"/>
    <lineage>
        <taxon>Bacteria</taxon>
        <taxon>Bacillati</taxon>
        <taxon>Actinomycetota</taxon>
        <taxon>Actinomycetes</taxon>
        <taxon>Streptosporangiales</taxon>
        <taxon>Thermomonosporaceae</taxon>
        <taxon>Actinomadura</taxon>
    </lineage>
</organism>
<evidence type="ECO:0000256" key="5">
    <source>
        <dbReference type="SAM" id="MobiDB-lite"/>
    </source>
</evidence>
<feature type="region of interest" description="Disordered" evidence="5">
    <location>
        <begin position="471"/>
        <end position="504"/>
    </location>
</feature>